<feature type="domain" description="N-acetyltransferase" evidence="5">
    <location>
        <begin position="3"/>
        <end position="148"/>
    </location>
</feature>
<dbReference type="InterPro" id="IPR000182">
    <property type="entry name" value="GNAT_dom"/>
</dbReference>
<dbReference type="InterPro" id="IPR016181">
    <property type="entry name" value="Acyl_CoA_acyltransferase"/>
</dbReference>
<name>A0A3D8P7P1_9THEO</name>
<keyword evidence="2" id="KW-0963">Cytoplasm</keyword>
<evidence type="ECO:0000256" key="4">
    <source>
        <dbReference type="ARBA" id="ARBA00023315"/>
    </source>
</evidence>
<comment type="caution">
    <text evidence="6">The sequence shown here is derived from an EMBL/GenBank/DDBJ whole genome shotgun (WGS) entry which is preliminary data.</text>
</comment>
<dbReference type="GO" id="GO:0008080">
    <property type="term" value="F:N-acetyltransferase activity"/>
    <property type="evidence" value="ECO:0007669"/>
    <property type="project" value="InterPro"/>
</dbReference>
<reference evidence="6 7" key="1">
    <citation type="submission" date="2018-08" db="EMBL/GenBank/DDBJ databases">
        <title>Form III RuBisCO-mediated autotrophy in Thermodesulfobium bacteria.</title>
        <authorList>
            <person name="Toshchakov S.V."/>
            <person name="Kublanov I.V."/>
            <person name="Frolov E."/>
            <person name="Bonch-Osmolovskaya E.A."/>
            <person name="Tourova T.P."/>
            <person name="Chernych N.A."/>
            <person name="Lebedinsky A.V."/>
        </authorList>
    </citation>
    <scope>NUCLEOTIDE SEQUENCE [LARGE SCALE GENOMIC DNA]</scope>
    <source>
        <strain evidence="6 7">SR</strain>
    </source>
</reference>
<dbReference type="Proteomes" id="UP000256329">
    <property type="component" value="Unassembled WGS sequence"/>
</dbReference>
<keyword evidence="4" id="KW-0012">Acyltransferase</keyword>
<evidence type="ECO:0000256" key="2">
    <source>
        <dbReference type="ARBA" id="ARBA00022490"/>
    </source>
</evidence>
<dbReference type="RefSeq" id="WP_115792079.1">
    <property type="nucleotide sequence ID" value="NZ_QSLN01000002.1"/>
</dbReference>
<evidence type="ECO:0000313" key="6">
    <source>
        <dbReference type="EMBL" id="RDV84339.1"/>
    </source>
</evidence>
<dbReference type="NCBIfam" id="TIGR01575">
    <property type="entry name" value="rimI"/>
    <property type="match status" value="1"/>
</dbReference>
<comment type="similarity">
    <text evidence="1">Belongs to the acetyltransferase family. RimI subfamily.</text>
</comment>
<evidence type="ECO:0000313" key="7">
    <source>
        <dbReference type="Proteomes" id="UP000256329"/>
    </source>
</evidence>
<protein>
    <submittedName>
        <fullName evidence="6">Ribosomal-protein-alanine N-acetyltransferase</fullName>
    </submittedName>
</protein>
<dbReference type="PROSITE" id="PS51186">
    <property type="entry name" value="GNAT"/>
    <property type="match status" value="1"/>
</dbReference>
<dbReference type="OrthoDB" id="9794566at2"/>
<organism evidence="6 7">
    <name type="scientific">Ammonifex thiophilus</name>
    <dbReference type="NCBI Taxonomy" id="444093"/>
    <lineage>
        <taxon>Bacteria</taxon>
        <taxon>Bacillati</taxon>
        <taxon>Bacillota</taxon>
        <taxon>Clostridia</taxon>
        <taxon>Thermoanaerobacterales</taxon>
        <taxon>Thermoanaerobacteraceae</taxon>
        <taxon>Ammonifex</taxon>
    </lineage>
</organism>
<dbReference type="Gene3D" id="3.40.630.30">
    <property type="match status" value="1"/>
</dbReference>
<sequence>MTLQVVTMTPEHLDEVLEIERLSFPLPWDRDTFLFEILVNKLADYVVALWDGKVVGYGGMWIVADEGHITNIAVHPDYRLRGVGREILKELIRRAKEKGLSRMTLEVRPSNAVARHLYRSLGFVEKGIRKRYYRDNDEDAIIMWLENLQVMPCEER</sequence>
<dbReference type="InterPro" id="IPR006464">
    <property type="entry name" value="AcTrfase_RimI/Ard1"/>
</dbReference>
<proteinExistence type="inferred from homology"/>
<keyword evidence="3 6" id="KW-0808">Transferase</keyword>
<dbReference type="InterPro" id="IPR050680">
    <property type="entry name" value="YpeA/RimI_acetyltransf"/>
</dbReference>
<evidence type="ECO:0000256" key="3">
    <source>
        <dbReference type="ARBA" id="ARBA00022679"/>
    </source>
</evidence>
<dbReference type="CDD" id="cd04301">
    <property type="entry name" value="NAT_SF"/>
    <property type="match status" value="1"/>
</dbReference>
<dbReference type="AlphaFoldDB" id="A0A3D8P7P1"/>
<dbReference type="PANTHER" id="PTHR43420:SF44">
    <property type="entry name" value="ACETYLTRANSFERASE YPEA"/>
    <property type="match status" value="1"/>
</dbReference>
<dbReference type="SUPFAM" id="SSF55729">
    <property type="entry name" value="Acyl-CoA N-acyltransferases (Nat)"/>
    <property type="match status" value="1"/>
</dbReference>
<dbReference type="PANTHER" id="PTHR43420">
    <property type="entry name" value="ACETYLTRANSFERASE"/>
    <property type="match status" value="1"/>
</dbReference>
<keyword evidence="7" id="KW-1185">Reference proteome</keyword>
<dbReference type="Pfam" id="PF00583">
    <property type="entry name" value="Acetyltransf_1"/>
    <property type="match status" value="1"/>
</dbReference>
<accession>A0A3D8P7P1</accession>
<gene>
    <name evidence="6" type="primary">rimI</name>
    <name evidence="6" type="ORF">DXX99_03280</name>
</gene>
<evidence type="ECO:0000259" key="5">
    <source>
        <dbReference type="PROSITE" id="PS51186"/>
    </source>
</evidence>
<dbReference type="EMBL" id="QSLN01000002">
    <property type="protein sequence ID" value="RDV84339.1"/>
    <property type="molecule type" value="Genomic_DNA"/>
</dbReference>
<evidence type="ECO:0000256" key="1">
    <source>
        <dbReference type="ARBA" id="ARBA00005395"/>
    </source>
</evidence>